<dbReference type="EMBL" id="CAJPWZ010000558">
    <property type="protein sequence ID" value="CAG2196417.1"/>
    <property type="molecule type" value="Genomic_DNA"/>
</dbReference>
<evidence type="ECO:0000256" key="1">
    <source>
        <dbReference type="SAM" id="Coils"/>
    </source>
</evidence>
<proteinExistence type="predicted"/>
<feature type="coiled-coil region" evidence="1">
    <location>
        <begin position="403"/>
        <end position="437"/>
    </location>
</feature>
<evidence type="ECO:0000313" key="3">
    <source>
        <dbReference type="EMBL" id="CAG2196417.1"/>
    </source>
</evidence>
<dbReference type="PANTHER" id="PTHR35088">
    <property type="entry name" value="COILED-COIL DOMAIN-CONTAINING PROTEIN 178"/>
    <property type="match status" value="1"/>
</dbReference>
<accession>A0A8S3QMZ6</accession>
<dbReference type="Proteomes" id="UP000683360">
    <property type="component" value="Unassembled WGS sequence"/>
</dbReference>
<keyword evidence="4" id="KW-1185">Reference proteome</keyword>
<reference evidence="3" key="1">
    <citation type="submission" date="2021-03" db="EMBL/GenBank/DDBJ databases">
        <authorList>
            <person name="Bekaert M."/>
        </authorList>
    </citation>
    <scope>NUCLEOTIDE SEQUENCE</scope>
</reference>
<organism evidence="3 4">
    <name type="scientific">Mytilus edulis</name>
    <name type="common">Blue mussel</name>
    <dbReference type="NCBI Taxonomy" id="6550"/>
    <lineage>
        <taxon>Eukaryota</taxon>
        <taxon>Metazoa</taxon>
        <taxon>Spiralia</taxon>
        <taxon>Lophotrochozoa</taxon>
        <taxon>Mollusca</taxon>
        <taxon>Bivalvia</taxon>
        <taxon>Autobranchia</taxon>
        <taxon>Pteriomorphia</taxon>
        <taxon>Mytilida</taxon>
        <taxon>Mytiloidea</taxon>
        <taxon>Mytilidae</taxon>
        <taxon>Mytilinae</taxon>
        <taxon>Mytilus</taxon>
    </lineage>
</organism>
<gene>
    <name evidence="3" type="ORF">MEDL_11313</name>
</gene>
<evidence type="ECO:0000256" key="2">
    <source>
        <dbReference type="SAM" id="MobiDB-lite"/>
    </source>
</evidence>
<feature type="compositionally biased region" description="Polar residues" evidence="2">
    <location>
        <begin position="605"/>
        <end position="616"/>
    </location>
</feature>
<keyword evidence="1" id="KW-0175">Coiled coil</keyword>
<name>A0A8S3QMZ6_MYTED</name>
<sequence>MNIPPINLNSSIIEDDKQKTEAFNDYFASQSNIDDSNKLLPRDNTPPDRRLSTIVFETCVRPLLEYVDVVWDNCPEYLKAKLEHVNYDAARIVTGATKLTSLRLLLAECGWETLQQRRDKHKLLLFHNMVNGKTPCYLNDILPDQFRNIHHQRQKVADEKNISRIHKEKARLQQQMAVTEDEFSKISVINSAVREQLLGEQDKAFKMEESLKATAETLRRQVKDEMHTKSVLVARINSDSTDLVKYKKDTTQKRDKFRRRKVLEEIASSSGESEEEEDDKDEEQKKIEAMNKEAAKAQKVANEVQTAVTTVLTKVEKLRSTKREKTETKEKIRQQMVETEKQKEESRNKFMEQINNLEPHHTHLKDDVTKLEKRLDYMEWKTEQMNKQIHDMDREEVTFKKLVSNAEKAIVDLEERRKELDLQMESLKKIEDDLKKSYEEVLGRIRDNEASHRKMIEQRKKFLGESEVQKSHKLEINKELASKYRQLQNEHMIVKDKMMNNFDDRVKIEAQIKDTTQLQALQRRMHVAMLAYLKYRGLYNRSELDRMETETDQNSEQVQHLQVKMDDAIKQITEFLQTQVQGGAAAKRVAWGSVGKTSRGVGLSQPPSRQPTVVEA</sequence>
<comment type="caution">
    <text evidence="3">The sequence shown here is derived from an EMBL/GenBank/DDBJ whole genome shotgun (WGS) entry which is preliminary data.</text>
</comment>
<dbReference type="OrthoDB" id="10010556at2759"/>
<dbReference type="AlphaFoldDB" id="A0A8S3QMZ6"/>
<dbReference type="InterPro" id="IPR038826">
    <property type="entry name" value="CCDC178"/>
</dbReference>
<feature type="coiled-coil region" evidence="1">
    <location>
        <begin position="273"/>
        <end position="356"/>
    </location>
</feature>
<feature type="region of interest" description="Disordered" evidence="2">
    <location>
        <begin position="596"/>
        <end position="616"/>
    </location>
</feature>
<evidence type="ECO:0000313" key="4">
    <source>
        <dbReference type="Proteomes" id="UP000683360"/>
    </source>
</evidence>
<dbReference type="PANTHER" id="PTHR35088:SF1">
    <property type="entry name" value="COILED-COIL DOMAIN-CONTAINING PROTEIN 178"/>
    <property type="match status" value="1"/>
</dbReference>
<protein>
    <submittedName>
        <fullName evidence="3">Uncharacterized protein</fullName>
    </submittedName>
</protein>